<gene>
    <name evidence="2" type="ORF">SAMN05216283_101337</name>
</gene>
<keyword evidence="3" id="KW-1185">Reference proteome</keyword>
<dbReference type="STRING" id="655355.SAMN05216283_101337"/>
<keyword evidence="1" id="KW-0472">Membrane</keyword>
<dbReference type="Proteomes" id="UP000198964">
    <property type="component" value="Unassembled WGS sequence"/>
</dbReference>
<keyword evidence="1" id="KW-1133">Transmembrane helix</keyword>
<name>A0A1I2B8A7_9BACT</name>
<protein>
    <submittedName>
        <fullName evidence="2">Uncharacterized protein</fullName>
    </submittedName>
</protein>
<evidence type="ECO:0000256" key="1">
    <source>
        <dbReference type="SAM" id="Phobius"/>
    </source>
</evidence>
<keyword evidence="1" id="KW-0812">Transmembrane</keyword>
<evidence type="ECO:0000313" key="3">
    <source>
        <dbReference type="Proteomes" id="UP000198964"/>
    </source>
</evidence>
<organism evidence="2 3">
    <name type="scientific">Sunxiuqinia elliptica</name>
    <dbReference type="NCBI Taxonomy" id="655355"/>
    <lineage>
        <taxon>Bacteria</taxon>
        <taxon>Pseudomonadati</taxon>
        <taxon>Bacteroidota</taxon>
        <taxon>Bacteroidia</taxon>
        <taxon>Marinilabiliales</taxon>
        <taxon>Prolixibacteraceae</taxon>
        <taxon>Sunxiuqinia</taxon>
    </lineage>
</organism>
<proteinExistence type="predicted"/>
<sequence length="394" mass="45876">MKRDLKHINRYLDQVLSSTTFAKSPVNRELLKYLVACSLKGENPKEFQIAADVFGKSYERDKEVNVRVYIHNLRKKLKAYYEHEGKDDELVFVLPKGHYTVDFQFSTIKSFRRQVHRHAPLLLGLSLLLLLASLLLVFIFPKKRVDIPFWNQFLSNGYSTTLLLGDHYFYRGPIPSGQKGSIRDSKINSDLEFDSYLKAHPELIGQMEKTNLTYINNQAPLGLFYLMQVFGGGLYELEMDYSSRSKIDDFRNRNLIFVGSFKTLHEFKSTTQKLGLKYDVESSLLSYDLADTTLQFDNRSTPYLNYEYAAVAHFMLPDERRVLFFLCDNDIGNMATLKYFTDKQLMNPIMQELKALESFNFKAIFEVKGEERTDFDIKLERLDALPKNLGEIWP</sequence>
<evidence type="ECO:0000313" key="2">
    <source>
        <dbReference type="EMBL" id="SFE52385.1"/>
    </source>
</evidence>
<feature type="transmembrane region" description="Helical" evidence="1">
    <location>
        <begin position="119"/>
        <end position="140"/>
    </location>
</feature>
<reference evidence="2 3" key="1">
    <citation type="submission" date="2016-10" db="EMBL/GenBank/DDBJ databases">
        <authorList>
            <person name="de Groot N.N."/>
        </authorList>
    </citation>
    <scope>NUCLEOTIDE SEQUENCE [LARGE SCALE GENOMIC DNA]</scope>
    <source>
        <strain evidence="2 3">CGMCC 1.9156</strain>
    </source>
</reference>
<dbReference type="AlphaFoldDB" id="A0A1I2B8A7"/>
<dbReference type="EMBL" id="FONW01000001">
    <property type="protein sequence ID" value="SFE52385.1"/>
    <property type="molecule type" value="Genomic_DNA"/>
</dbReference>
<dbReference type="RefSeq" id="WP_093918084.1">
    <property type="nucleotide sequence ID" value="NZ_FONW01000001.1"/>
</dbReference>
<accession>A0A1I2B8A7</accession>